<gene>
    <name evidence="1" type="ORF">EDC38_0011</name>
</gene>
<comment type="caution">
    <text evidence="1">The sequence shown here is derived from an EMBL/GenBank/DDBJ whole genome shotgun (WGS) entry which is preliminary data.</text>
</comment>
<sequence length="289" mass="33207">MWRIVVPVIGVLVLWAGLVAPLQAREVLHMVSRGDHNAHYTETMIRLALAKAGYAYTLEIHPGNLTAARQQRDTREGRIDIMWSATSRELEETLLPVRIPLYKGLIGHRIFITHPEHIEQLKAVESLEQLRAFSYGQGVGWPDSRILKDNGFDVREESFDRLIKMVHAKRFQLFPRGVHEPWSEVSNRPELELSIDAHIMLVYPMPFYLFVTPEHPELAQALERGLMRAIEDGSFDRLFRSSPMVQSVINRAGIAQRKVFYLENRALTEQTPLSDPRLWLSLEELVPSS</sequence>
<dbReference type="EMBL" id="RJUK01000001">
    <property type="protein sequence ID" value="ROQ19429.1"/>
    <property type="molecule type" value="Genomic_DNA"/>
</dbReference>
<organism evidence="1 2">
    <name type="scientific">Marinimicrobium koreense</name>
    <dbReference type="NCBI Taxonomy" id="306545"/>
    <lineage>
        <taxon>Bacteria</taxon>
        <taxon>Pseudomonadati</taxon>
        <taxon>Pseudomonadota</taxon>
        <taxon>Gammaproteobacteria</taxon>
        <taxon>Cellvibrionales</taxon>
        <taxon>Cellvibrionaceae</taxon>
        <taxon>Marinimicrobium</taxon>
    </lineage>
</organism>
<proteinExistence type="predicted"/>
<dbReference type="SUPFAM" id="SSF53850">
    <property type="entry name" value="Periplasmic binding protein-like II"/>
    <property type="match status" value="1"/>
</dbReference>
<dbReference type="OrthoDB" id="6383793at2"/>
<dbReference type="Proteomes" id="UP000273643">
    <property type="component" value="Unassembled WGS sequence"/>
</dbReference>
<keyword evidence="2" id="KW-1185">Reference proteome</keyword>
<accession>A0A3N1NU82</accession>
<evidence type="ECO:0008006" key="3">
    <source>
        <dbReference type="Google" id="ProtNLM"/>
    </source>
</evidence>
<evidence type="ECO:0000313" key="2">
    <source>
        <dbReference type="Proteomes" id="UP000273643"/>
    </source>
</evidence>
<dbReference type="RefSeq" id="WP_123636793.1">
    <property type="nucleotide sequence ID" value="NZ_RJUK01000001.1"/>
</dbReference>
<reference evidence="1 2" key="1">
    <citation type="submission" date="2018-11" db="EMBL/GenBank/DDBJ databases">
        <title>Genomic Encyclopedia of Type Strains, Phase IV (KMG-IV): sequencing the most valuable type-strain genomes for metagenomic binning, comparative biology and taxonomic classification.</title>
        <authorList>
            <person name="Goeker M."/>
        </authorList>
    </citation>
    <scope>NUCLEOTIDE SEQUENCE [LARGE SCALE GENOMIC DNA]</scope>
    <source>
        <strain evidence="1 2">DSM 16974</strain>
    </source>
</reference>
<protein>
    <recommendedName>
        <fullName evidence="3">ABC-type amino acid transport substrate-binding protein</fullName>
    </recommendedName>
</protein>
<evidence type="ECO:0000313" key="1">
    <source>
        <dbReference type="EMBL" id="ROQ19429.1"/>
    </source>
</evidence>
<dbReference type="AlphaFoldDB" id="A0A3N1NU82"/>
<name>A0A3N1NU82_9GAMM</name>